<evidence type="ECO:0000256" key="2">
    <source>
        <dbReference type="ARBA" id="ARBA00022771"/>
    </source>
</evidence>
<dbReference type="AlphaFoldDB" id="A0A2U1NN85"/>
<dbReference type="PANTHER" id="PTHR47481">
    <property type="match status" value="1"/>
</dbReference>
<dbReference type="GO" id="GO:0008270">
    <property type="term" value="F:zinc ion binding"/>
    <property type="evidence" value="ECO:0007669"/>
    <property type="project" value="UniProtKB-KW"/>
</dbReference>
<accession>A0A2U1NN85</accession>
<dbReference type="InterPro" id="IPR036855">
    <property type="entry name" value="Znf_CCCH_sf"/>
</dbReference>
<evidence type="ECO:0000256" key="3">
    <source>
        <dbReference type="ARBA" id="ARBA00022833"/>
    </source>
</evidence>
<evidence type="ECO:0000256" key="4">
    <source>
        <dbReference type="PROSITE-ProRule" id="PRU00723"/>
    </source>
</evidence>
<comment type="caution">
    <text evidence="7">The sequence shown here is derived from an EMBL/GenBank/DDBJ whole genome shotgun (WGS) entry which is preliminary data.</text>
</comment>
<feature type="domain" description="C3H1-type" evidence="6">
    <location>
        <begin position="177"/>
        <end position="204"/>
    </location>
</feature>
<dbReference type="EMBL" id="PKPP01002493">
    <property type="protein sequence ID" value="PWA74910.1"/>
    <property type="molecule type" value="Genomic_DNA"/>
</dbReference>
<dbReference type="SUPFAM" id="SSF90229">
    <property type="entry name" value="CCCH zinc finger"/>
    <property type="match status" value="1"/>
</dbReference>
<keyword evidence="3 4" id="KW-0862">Zinc</keyword>
<dbReference type="PROSITE" id="PS50103">
    <property type="entry name" value="ZF_C3H1"/>
    <property type="match status" value="1"/>
</dbReference>
<dbReference type="InterPro" id="IPR041367">
    <property type="entry name" value="Znf-CCCH_4"/>
</dbReference>
<dbReference type="SMART" id="SM00356">
    <property type="entry name" value="ZnF_C3H1"/>
    <property type="match status" value="1"/>
</dbReference>
<organism evidence="7 8">
    <name type="scientific">Artemisia annua</name>
    <name type="common">Sweet wormwood</name>
    <dbReference type="NCBI Taxonomy" id="35608"/>
    <lineage>
        <taxon>Eukaryota</taxon>
        <taxon>Viridiplantae</taxon>
        <taxon>Streptophyta</taxon>
        <taxon>Embryophyta</taxon>
        <taxon>Tracheophyta</taxon>
        <taxon>Spermatophyta</taxon>
        <taxon>Magnoliopsida</taxon>
        <taxon>eudicotyledons</taxon>
        <taxon>Gunneridae</taxon>
        <taxon>Pentapetalae</taxon>
        <taxon>asterids</taxon>
        <taxon>campanulids</taxon>
        <taxon>Asterales</taxon>
        <taxon>Asteraceae</taxon>
        <taxon>Asteroideae</taxon>
        <taxon>Anthemideae</taxon>
        <taxon>Artemisiinae</taxon>
        <taxon>Artemisia</taxon>
    </lineage>
</organism>
<evidence type="ECO:0000256" key="5">
    <source>
        <dbReference type="SAM" id="MobiDB-lite"/>
    </source>
</evidence>
<reference evidence="7 8" key="1">
    <citation type="journal article" date="2018" name="Mol. Plant">
        <title>The genome of Artemisia annua provides insight into the evolution of Asteraceae family and artemisinin biosynthesis.</title>
        <authorList>
            <person name="Shen Q."/>
            <person name="Zhang L."/>
            <person name="Liao Z."/>
            <person name="Wang S."/>
            <person name="Yan T."/>
            <person name="Shi P."/>
            <person name="Liu M."/>
            <person name="Fu X."/>
            <person name="Pan Q."/>
            <person name="Wang Y."/>
            <person name="Lv Z."/>
            <person name="Lu X."/>
            <person name="Zhang F."/>
            <person name="Jiang W."/>
            <person name="Ma Y."/>
            <person name="Chen M."/>
            <person name="Hao X."/>
            <person name="Li L."/>
            <person name="Tang Y."/>
            <person name="Lv G."/>
            <person name="Zhou Y."/>
            <person name="Sun X."/>
            <person name="Brodelius P.E."/>
            <person name="Rose J.K.C."/>
            <person name="Tang K."/>
        </authorList>
    </citation>
    <scope>NUCLEOTIDE SEQUENCE [LARGE SCALE GENOMIC DNA]</scope>
    <source>
        <strain evidence="8">cv. Huhao1</strain>
        <tissue evidence="7">Leaf</tissue>
    </source>
</reference>
<dbReference type="Gene3D" id="4.10.1000.10">
    <property type="entry name" value="Zinc finger, CCCH-type"/>
    <property type="match status" value="1"/>
</dbReference>
<keyword evidence="1 4" id="KW-0479">Metal-binding</keyword>
<dbReference type="InterPro" id="IPR000571">
    <property type="entry name" value="Znf_CCCH"/>
</dbReference>
<evidence type="ECO:0000259" key="6">
    <source>
        <dbReference type="PROSITE" id="PS50103"/>
    </source>
</evidence>
<proteinExistence type="predicted"/>
<feature type="zinc finger region" description="C3H1-type" evidence="4">
    <location>
        <begin position="177"/>
        <end position="204"/>
    </location>
</feature>
<name>A0A2U1NN85_ARTAN</name>
<dbReference type="Proteomes" id="UP000245207">
    <property type="component" value="Unassembled WGS sequence"/>
</dbReference>
<dbReference type="Pfam" id="PF18044">
    <property type="entry name" value="zf-CCCH_4"/>
    <property type="match status" value="1"/>
</dbReference>
<dbReference type="PANTHER" id="PTHR47481:SF41">
    <property type="entry name" value="COPIA-LIKE POLYPROTEIN_RETROTRANSPOSON"/>
    <property type="match status" value="1"/>
</dbReference>
<gene>
    <name evidence="7" type="ORF">CTI12_AA231450</name>
</gene>
<feature type="region of interest" description="Disordered" evidence="5">
    <location>
        <begin position="145"/>
        <end position="182"/>
    </location>
</feature>
<evidence type="ECO:0000313" key="7">
    <source>
        <dbReference type="EMBL" id="PWA74910.1"/>
    </source>
</evidence>
<evidence type="ECO:0000313" key="8">
    <source>
        <dbReference type="Proteomes" id="UP000245207"/>
    </source>
</evidence>
<keyword evidence="2 4" id="KW-0863">Zinc-finger</keyword>
<protein>
    <recommendedName>
        <fullName evidence="6">C3H1-type domain-containing protein</fullName>
    </recommendedName>
</protein>
<keyword evidence="8" id="KW-1185">Reference proteome</keyword>
<feature type="region of interest" description="Disordered" evidence="5">
    <location>
        <begin position="268"/>
        <end position="288"/>
    </location>
</feature>
<sequence>MPVDDNITPPPPPSFSSMEKAFGVTNIKTHVPLIMDLDQLNYDAWSELFTTYCYSFGVLGFLDGTIVYTSNDANDWKKLDSLVKKIKVSTDLLSNIDDAVDEKTLVMYAINGLVDRYDHVASIIRHRPKRPTLFETRSMLLLEESRLNRKQNRPHTGDNSSSPTVLVASSKPNPPKTNPKEVCKNFQRGNCRFGAKCRYLNSRDNKQVMQQQSWNGQTSWNEQNGNFGGQHMVCGPTCHPVRGPRPVYYGSSHTQHAFGPSGPFLATPTTSISGPRPGAPGYWEYGPN</sequence>
<evidence type="ECO:0000256" key="1">
    <source>
        <dbReference type="ARBA" id="ARBA00022723"/>
    </source>
</evidence>